<comment type="caution">
    <text evidence="2">The sequence shown here is derived from an EMBL/GenBank/DDBJ whole genome shotgun (WGS) entry which is preliminary data.</text>
</comment>
<reference evidence="2 3" key="1">
    <citation type="journal article" date="2024" name="Arch. Microbiol.">
        <title>Corallococcus caeni sp. nov., a novel myxobacterium isolated from activated sludge.</title>
        <authorList>
            <person name="Tomita S."/>
            <person name="Nakai R."/>
            <person name="Kuroda K."/>
            <person name="Kurashita H."/>
            <person name="Hatamoto M."/>
            <person name="Yamaguchi T."/>
            <person name="Narihiro T."/>
        </authorList>
    </citation>
    <scope>NUCLEOTIDE SEQUENCE [LARGE SCALE GENOMIC DNA]</scope>
    <source>
        <strain evidence="2 3">NO1</strain>
    </source>
</reference>
<dbReference type="EMBL" id="BTTX01000012">
    <property type="protein sequence ID" value="GMU11271.1"/>
    <property type="molecule type" value="Genomic_DNA"/>
</dbReference>
<sequence length="116" mass="12112">MWTRTFNGLVVLGVIGTVGFTAGCNERQQQAVNENARQVGQEVGEAAKDVQHGASKAAESVRESSHEAAQGFREGVGGSGDTASEKQKADERSGDGPDIGRNPGVIHDGEGPLEEH</sequence>
<evidence type="ECO:0000313" key="2">
    <source>
        <dbReference type="EMBL" id="GMU11271.1"/>
    </source>
</evidence>
<feature type="compositionally biased region" description="Basic and acidic residues" evidence="1">
    <location>
        <begin position="83"/>
        <end position="95"/>
    </location>
</feature>
<proteinExistence type="predicted"/>
<gene>
    <name evidence="2" type="ORF">ASNO1_75250</name>
</gene>
<feature type="region of interest" description="Disordered" evidence="1">
    <location>
        <begin position="33"/>
        <end position="116"/>
    </location>
</feature>
<protein>
    <recommendedName>
        <fullName evidence="4">YtxH domain-containing protein</fullName>
    </recommendedName>
</protein>
<name>A0ABQ6R5D1_9BACT</name>
<dbReference type="RefSeq" id="WP_338282552.1">
    <property type="nucleotide sequence ID" value="NZ_BTTX01000012.1"/>
</dbReference>
<organism evidence="2 3">
    <name type="scientific">Corallococcus caeni</name>
    <dbReference type="NCBI Taxonomy" id="3082388"/>
    <lineage>
        <taxon>Bacteria</taxon>
        <taxon>Pseudomonadati</taxon>
        <taxon>Myxococcota</taxon>
        <taxon>Myxococcia</taxon>
        <taxon>Myxococcales</taxon>
        <taxon>Cystobacterineae</taxon>
        <taxon>Myxococcaceae</taxon>
        <taxon>Corallococcus</taxon>
    </lineage>
</organism>
<dbReference type="Proteomes" id="UP001342631">
    <property type="component" value="Unassembled WGS sequence"/>
</dbReference>
<dbReference type="PROSITE" id="PS51257">
    <property type="entry name" value="PROKAR_LIPOPROTEIN"/>
    <property type="match status" value="1"/>
</dbReference>
<evidence type="ECO:0000313" key="3">
    <source>
        <dbReference type="Proteomes" id="UP001342631"/>
    </source>
</evidence>
<evidence type="ECO:0000256" key="1">
    <source>
        <dbReference type="SAM" id="MobiDB-lite"/>
    </source>
</evidence>
<evidence type="ECO:0008006" key="4">
    <source>
        <dbReference type="Google" id="ProtNLM"/>
    </source>
</evidence>
<feature type="compositionally biased region" description="Basic and acidic residues" evidence="1">
    <location>
        <begin position="107"/>
        <end position="116"/>
    </location>
</feature>
<keyword evidence="3" id="KW-1185">Reference proteome</keyword>
<accession>A0ABQ6R5D1</accession>